<dbReference type="Proteomes" id="UP000887540">
    <property type="component" value="Unplaced"/>
</dbReference>
<keyword evidence="3" id="KW-0813">Transport</keyword>
<evidence type="ECO:0000256" key="7">
    <source>
        <dbReference type="ARBA" id="ARBA00022982"/>
    </source>
</evidence>
<evidence type="ECO:0000313" key="13">
    <source>
        <dbReference type="Proteomes" id="UP000887540"/>
    </source>
</evidence>
<dbReference type="GO" id="GO:0016020">
    <property type="term" value="C:membrane"/>
    <property type="evidence" value="ECO:0007669"/>
    <property type="project" value="UniProtKB-SubCell"/>
</dbReference>
<feature type="transmembrane region" description="Helical" evidence="11">
    <location>
        <begin position="20"/>
        <end position="40"/>
    </location>
</feature>
<keyword evidence="9" id="KW-0408">Iron</keyword>
<dbReference type="AlphaFoldDB" id="A0A914CGW6"/>
<dbReference type="InterPro" id="IPR006593">
    <property type="entry name" value="Cyt_b561/ferric_Rdtase_TM"/>
</dbReference>
<dbReference type="Pfam" id="PF03188">
    <property type="entry name" value="Cytochrom_B561"/>
    <property type="match status" value="1"/>
</dbReference>
<evidence type="ECO:0000256" key="10">
    <source>
        <dbReference type="ARBA" id="ARBA00023136"/>
    </source>
</evidence>
<reference evidence="14" key="1">
    <citation type="submission" date="2022-11" db="UniProtKB">
        <authorList>
            <consortium name="WormBaseParasite"/>
        </authorList>
    </citation>
    <scope>IDENTIFICATION</scope>
</reference>
<dbReference type="InterPro" id="IPR043205">
    <property type="entry name" value="CYB561/CYBRD1-like"/>
</dbReference>
<proteinExistence type="predicted"/>
<dbReference type="FunFam" id="1.20.120.1770:FF:000001">
    <property type="entry name" value="Cytochrome b reductase 1"/>
    <property type="match status" value="1"/>
</dbReference>
<evidence type="ECO:0000256" key="9">
    <source>
        <dbReference type="ARBA" id="ARBA00023004"/>
    </source>
</evidence>
<dbReference type="PANTHER" id="PTHR10106:SF0">
    <property type="entry name" value="LD36721P"/>
    <property type="match status" value="1"/>
</dbReference>
<organism evidence="13 14">
    <name type="scientific">Acrobeloides nanus</name>
    <dbReference type="NCBI Taxonomy" id="290746"/>
    <lineage>
        <taxon>Eukaryota</taxon>
        <taxon>Metazoa</taxon>
        <taxon>Ecdysozoa</taxon>
        <taxon>Nematoda</taxon>
        <taxon>Chromadorea</taxon>
        <taxon>Rhabditida</taxon>
        <taxon>Tylenchina</taxon>
        <taxon>Cephalobomorpha</taxon>
        <taxon>Cephaloboidea</taxon>
        <taxon>Cephalobidae</taxon>
        <taxon>Acrobeloides</taxon>
    </lineage>
</organism>
<dbReference type="PANTHER" id="PTHR10106">
    <property type="entry name" value="CYTOCHROME B561-RELATED"/>
    <property type="match status" value="1"/>
</dbReference>
<comment type="cofactor">
    <cofactor evidence="1">
        <name>heme b</name>
        <dbReference type="ChEBI" id="CHEBI:60344"/>
    </cofactor>
</comment>
<dbReference type="Gene3D" id="1.20.120.1770">
    <property type="match status" value="1"/>
</dbReference>
<evidence type="ECO:0000256" key="2">
    <source>
        <dbReference type="ARBA" id="ARBA00004141"/>
    </source>
</evidence>
<feature type="transmembrane region" description="Helical" evidence="11">
    <location>
        <begin position="132"/>
        <end position="154"/>
    </location>
</feature>
<evidence type="ECO:0000256" key="1">
    <source>
        <dbReference type="ARBA" id="ARBA00001970"/>
    </source>
</evidence>
<evidence type="ECO:0000256" key="11">
    <source>
        <dbReference type="SAM" id="Phobius"/>
    </source>
</evidence>
<evidence type="ECO:0000256" key="6">
    <source>
        <dbReference type="ARBA" id="ARBA00022723"/>
    </source>
</evidence>
<protein>
    <submittedName>
        <fullName evidence="14">Cytochrome b561 domain-containing protein</fullName>
    </submittedName>
</protein>
<dbReference type="PROSITE" id="PS50939">
    <property type="entry name" value="CYTOCHROME_B561"/>
    <property type="match status" value="1"/>
</dbReference>
<keyword evidence="4" id="KW-0349">Heme</keyword>
<evidence type="ECO:0000256" key="4">
    <source>
        <dbReference type="ARBA" id="ARBA00022617"/>
    </source>
</evidence>
<dbReference type="SMART" id="SM00665">
    <property type="entry name" value="B561"/>
    <property type="match status" value="1"/>
</dbReference>
<feature type="transmembrane region" description="Helical" evidence="11">
    <location>
        <begin position="52"/>
        <end position="73"/>
    </location>
</feature>
<feature type="transmembrane region" description="Helical" evidence="11">
    <location>
        <begin position="93"/>
        <end position="120"/>
    </location>
</feature>
<evidence type="ECO:0000256" key="3">
    <source>
        <dbReference type="ARBA" id="ARBA00022448"/>
    </source>
</evidence>
<accession>A0A914CGW6</accession>
<keyword evidence="7" id="KW-0249">Electron transport</keyword>
<feature type="domain" description="Cytochrome b561" evidence="12">
    <location>
        <begin position="1"/>
        <end position="163"/>
    </location>
</feature>
<sequence>MGGYENGFSWHDPDRQFHYHPTFMAMGIIFLQGEAIIVYRVFRHEKKRFTKLLHLTIHSIVLVFMLVGLKAVWDSHDFHLDEKGQPDPLPNLYSIHSWLGIIMVTGYVLQFTGGLVTFFYPGLSMDLRKFFLPFHQLFGVLIFVSVTAVALMGISEYAAWHHK</sequence>
<keyword evidence="10 11" id="KW-0472">Membrane</keyword>
<evidence type="ECO:0000256" key="5">
    <source>
        <dbReference type="ARBA" id="ARBA00022692"/>
    </source>
</evidence>
<name>A0A914CGW6_9BILA</name>
<dbReference type="GO" id="GO:0016491">
    <property type="term" value="F:oxidoreductase activity"/>
    <property type="evidence" value="ECO:0007669"/>
    <property type="project" value="InterPro"/>
</dbReference>
<keyword evidence="13" id="KW-1185">Reference proteome</keyword>
<keyword evidence="5 11" id="KW-0812">Transmembrane</keyword>
<evidence type="ECO:0000256" key="8">
    <source>
        <dbReference type="ARBA" id="ARBA00022989"/>
    </source>
</evidence>
<evidence type="ECO:0000259" key="12">
    <source>
        <dbReference type="PROSITE" id="PS50939"/>
    </source>
</evidence>
<keyword evidence="8 11" id="KW-1133">Transmembrane helix</keyword>
<evidence type="ECO:0000313" key="14">
    <source>
        <dbReference type="WBParaSite" id="ACRNAN_scaffold10285.g6891.t1"/>
    </source>
</evidence>
<comment type="subcellular location">
    <subcellularLocation>
        <location evidence="2">Membrane</location>
        <topology evidence="2">Multi-pass membrane protein</topology>
    </subcellularLocation>
</comment>
<dbReference type="WBParaSite" id="ACRNAN_scaffold10285.g6891.t1">
    <property type="protein sequence ID" value="ACRNAN_scaffold10285.g6891.t1"/>
    <property type="gene ID" value="ACRNAN_scaffold10285.g6891"/>
</dbReference>
<dbReference type="GO" id="GO:0046872">
    <property type="term" value="F:metal ion binding"/>
    <property type="evidence" value="ECO:0007669"/>
    <property type="project" value="UniProtKB-KW"/>
</dbReference>
<keyword evidence="6" id="KW-0479">Metal-binding</keyword>